<organism evidence="1 2">
    <name type="scientific">Antrodiella citrinella</name>
    <dbReference type="NCBI Taxonomy" id="2447956"/>
    <lineage>
        <taxon>Eukaryota</taxon>
        <taxon>Fungi</taxon>
        <taxon>Dikarya</taxon>
        <taxon>Basidiomycota</taxon>
        <taxon>Agaricomycotina</taxon>
        <taxon>Agaricomycetes</taxon>
        <taxon>Polyporales</taxon>
        <taxon>Steccherinaceae</taxon>
        <taxon>Antrodiella</taxon>
    </lineage>
</organism>
<reference evidence="1 2" key="1">
    <citation type="submission" date="2019-02" db="EMBL/GenBank/DDBJ databases">
        <title>Genome sequencing of the rare red list fungi Antrodiella citrinella (Flaviporus citrinellus).</title>
        <authorList>
            <person name="Buettner E."/>
            <person name="Kellner H."/>
        </authorList>
    </citation>
    <scope>NUCLEOTIDE SEQUENCE [LARGE SCALE GENOMIC DNA]</scope>
    <source>
        <strain evidence="1 2">DSM 108506</strain>
    </source>
</reference>
<evidence type="ECO:0000313" key="2">
    <source>
        <dbReference type="Proteomes" id="UP000308730"/>
    </source>
</evidence>
<keyword evidence="2" id="KW-1185">Reference proteome</keyword>
<protein>
    <recommendedName>
        <fullName evidence="3">4'-phosphopantetheinyl transferase domain-containing protein</fullName>
    </recommendedName>
</protein>
<evidence type="ECO:0000313" key="1">
    <source>
        <dbReference type="EMBL" id="THH33354.1"/>
    </source>
</evidence>
<comment type="caution">
    <text evidence="1">The sequence shown here is derived from an EMBL/GenBank/DDBJ whole genome shotgun (WGS) entry which is preliminary data.</text>
</comment>
<dbReference type="InterPro" id="IPR037143">
    <property type="entry name" value="4-PPantetheinyl_Trfase_dom_sf"/>
</dbReference>
<evidence type="ECO:0008006" key="3">
    <source>
        <dbReference type="Google" id="ProtNLM"/>
    </source>
</evidence>
<dbReference type="Gene3D" id="3.90.470.20">
    <property type="entry name" value="4'-phosphopantetheinyl transferase domain"/>
    <property type="match status" value="1"/>
</dbReference>
<dbReference type="AlphaFoldDB" id="A0A4S4N304"/>
<dbReference type="SUPFAM" id="SSF56214">
    <property type="entry name" value="4'-phosphopantetheinyl transferase"/>
    <property type="match status" value="1"/>
</dbReference>
<proteinExistence type="predicted"/>
<name>A0A4S4N304_9APHY</name>
<dbReference type="GO" id="GO:0008897">
    <property type="term" value="F:holo-[acyl-carrier-protein] synthase activity"/>
    <property type="evidence" value="ECO:0007669"/>
    <property type="project" value="InterPro"/>
</dbReference>
<dbReference type="Proteomes" id="UP000308730">
    <property type="component" value="Unassembled WGS sequence"/>
</dbReference>
<gene>
    <name evidence="1" type="ORF">EUX98_g808</name>
</gene>
<dbReference type="OrthoDB" id="26719at2759"/>
<sequence>MSVPDYLESQYHKLTRAEVRMIQEPSERRGESMDETIMRRLSILLSLKEAYIRAIGQPLGFDLTRLDFDIPQMTANGDGKSLFGWEFRTWQAHIEVMRPDGTAEEERYQCASAFFRGITGIQFVWQKDAKELESWVQFLTPDQLMAVMPKLKD</sequence>
<dbReference type="EMBL" id="SGPM01000007">
    <property type="protein sequence ID" value="THH33354.1"/>
    <property type="molecule type" value="Genomic_DNA"/>
</dbReference>
<dbReference type="GO" id="GO:0000287">
    <property type="term" value="F:magnesium ion binding"/>
    <property type="evidence" value="ECO:0007669"/>
    <property type="project" value="InterPro"/>
</dbReference>
<accession>A0A4S4N304</accession>